<sequence>MNSARHDFTSPRSPSKPYRDMVSTLLPELVELSRSPVPSGIFNIWGQDLGWPDWIFEGTSLPPARSLPRQIDLADDLLIMANFLDFFGAPALIEATLNDFSQSLNFVSRGQLAAAPDILALLRLISEALSVQSRHLTVIVSAQNNGFALTIKAISALGPFGWIKEHLVASAILSLLAIFPRKLIELSESPVEGPVLYLRHAGQDIIQTIARSSGIATCQTDTSTRLFLPARLATRPNPRQDPETWDLAFQAMRQMIGANPEYFTRDSLRRQIRQSMLIRRRVPTLDEVAAGSALSKRSINRKLAEAGIVFREAVTEARMELATALLAEEIKTVEQIARALGYSCGTSFGRAFRRKFDMTPDQWRNRQTAVFNK</sequence>
<dbReference type="PANTHER" id="PTHR47894:SF1">
    <property type="entry name" value="HTH-TYPE TRANSCRIPTIONAL REGULATOR VQSM"/>
    <property type="match status" value="1"/>
</dbReference>
<dbReference type="Gene3D" id="1.10.10.60">
    <property type="entry name" value="Homeodomain-like"/>
    <property type="match status" value="1"/>
</dbReference>
<dbReference type="InterPro" id="IPR009057">
    <property type="entry name" value="Homeodomain-like_sf"/>
</dbReference>
<dbReference type="GO" id="GO:0003700">
    <property type="term" value="F:DNA-binding transcription factor activity"/>
    <property type="evidence" value="ECO:0007669"/>
    <property type="project" value="InterPro"/>
</dbReference>
<dbReference type="PANTHER" id="PTHR47894">
    <property type="entry name" value="HTH-TYPE TRANSCRIPTIONAL REGULATOR GADX"/>
    <property type="match status" value="1"/>
</dbReference>
<evidence type="ECO:0000256" key="3">
    <source>
        <dbReference type="ARBA" id="ARBA00023163"/>
    </source>
</evidence>
<dbReference type="PROSITE" id="PS01124">
    <property type="entry name" value="HTH_ARAC_FAMILY_2"/>
    <property type="match status" value="1"/>
</dbReference>
<keyword evidence="1" id="KW-0805">Transcription regulation</keyword>
<dbReference type="AlphaFoldDB" id="A0A6L7GD81"/>
<dbReference type="InterPro" id="IPR018060">
    <property type="entry name" value="HTH_AraC"/>
</dbReference>
<dbReference type="Proteomes" id="UP000473531">
    <property type="component" value="Unassembled WGS sequence"/>
</dbReference>
<comment type="caution">
    <text evidence="5">The sequence shown here is derived from an EMBL/GenBank/DDBJ whole genome shotgun (WGS) entry which is preliminary data.</text>
</comment>
<protein>
    <submittedName>
        <fullName evidence="5">Helix-turn-helix domain-containing protein</fullName>
    </submittedName>
</protein>
<dbReference type="Pfam" id="PF12833">
    <property type="entry name" value="HTH_18"/>
    <property type="match status" value="1"/>
</dbReference>
<dbReference type="RefSeq" id="WP_160599285.1">
    <property type="nucleotide sequence ID" value="NZ_WTYU01000001.1"/>
</dbReference>
<dbReference type="SUPFAM" id="SSF46689">
    <property type="entry name" value="Homeodomain-like"/>
    <property type="match status" value="1"/>
</dbReference>
<evidence type="ECO:0000259" key="4">
    <source>
        <dbReference type="PROSITE" id="PS01124"/>
    </source>
</evidence>
<dbReference type="SMART" id="SM00342">
    <property type="entry name" value="HTH_ARAC"/>
    <property type="match status" value="1"/>
</dbReference>
<dbReference type="EMBL" id="WTYU01000001">
    <property type="protein sequence ID" value="MXP13154.1"/>
    <property type="molecule type" value="Genomic_DNA"/>
</dbReference>
<gene>
    <name evidence="5" type="ORF">GRI44_00005</name>
</gene>
<accession>A0A6L7GD81</accession>
<evidence type="ECO:0000313" key="5">
    <source>
        <dbReference type="EMBL" id="MXP13154.1"/>
    </source>
</evidence>
<dbReference type="GO" id="GO:0000976">
    <property type="term" value="F:transcription cis-regulatory region binding"/>
    <property type="evidence" value="ECO:0007669"/>
    <property type="project" value="TreeGrafter"/>
</dbReference>
<evidence type="ECO:0000256" key="2">
    <source>
        <dbReference type="ARBA" id="ARBA00023125"/>
    </source>
</evidence>
<feature type="domain" description="HTH araC/xylS-type" evidence="4">
    <location>
        <begin position="266"/>
        <end position="366"/>
    </location>
</feature>
<reference evidence="5 6" key="1">
    <citation type="submission" date="2019-12" db="EMBL/GenBank/DDBJ databases">
        <title>Genomic-based taxomic classification of the family Erythrobacteraceae.</title>
        <authorList>
            <person name="Xu L."/>
        </authorList>
    </citation>
    <scope>NUCLEOTIDE SEQUENCE [LARGE SCALE GENOMIC DNA]</scope>
    <source>
        <strain evidence="5 6">KCTC 52259</strain>
    </source>
</reference>
<keyword evidence="2" id="KW-0238">DNA-binding</keyword>
<dbReference type="PROSITE" id="PS00041">
    <property type="entry name" value="HTH_ARAC_FAMILY_1"/>
    <property type="match status" value="1"/>
</dbReference>
<keyword evidence="3" id="KW-0804">Transcription</keyword>
<dbReference type="GO" id="GO:0005829">
    <property type="term" value="C:cytosol"/>
    <property type="evidence" value="ECO:0007669"/>
    <property type="project" value="TreeGrafter"/>
</dbReference>
<keyword evidence="6" id="KW-1185">Reference proteome</keyword>
<proteinExistence type="predicted"/>
<organism evidence="5 6">
    <name type="scientific">Allopontixanthobacter confluentis</name>
    <dbReference type="NCBI Taxonomy" id="1849021"/>
    <lineage>
        <taxon>Bacteria</taxon>
        <taxon>Pseudomonadati</taxon>
        <taxon>Pseudomonadota</taxon>
        <taxon>Alphaproteobacteria</taxon>
        <taxon>Sphingomonadales</taxon>
        <taxon>Erythrobacteraceae</taxon>
        <taxon>Allopontixanthobacter</taxon>
    </lineage>
</organism>
<dbReference type="OrthoDB" id="7428625at2"/>
<evidence type="ECO:0000256" key="1">
    <source>
        <dbReference type="ARBA" id="ARBA00023015"/>
    </source>
</evidence>
<name>A0A6L7GD81_9SPHN</name>
<evidence type="ECO:0000313" key="6">
    <source>
        <dbReference type="Proteomes" id="UP000473531"/>
    </source>
</evidence>
<dbReference type="InterPro" id="IPR018062">
    <property type="entry name" value="HTH_AraC-typ_CS"/>
</dbReference>